<dbReference type="Proteomes" id="UP000309676">
    <property type="component" value="Unassembled WGS sequence"/>
</dbReference>
<accession>A0A5R9GFQ6</accession>
<reference evidence="2 3" key="1">
    <citation type="submission" date="2019-05" db="EMBL/GenBank/DDBJ databases">
        <authorList>
            <person name="Narsing Rao M.P."/>
            <person name="Li W.J."/>
        </authorList>
    </citation>
    <scope>NUCLEOTIDE SEQUENCE [LARGE SCALE GENOMIC DNA]</scope>
    <source>
        <strain evidence="2 3">SYSU_K30003</strain>
    </source>
</reference>
<dbReference type="NCBIfam" id="TIGR04018">
    <property type="entry name" value="Bthiol_YpdA"/>
    <property type="match status" value="1"/>
</dbReference>
<dbReference type="Pfam" id="PF13738">
    <property type="entry name" value="Pyr_redox_3"/>
    <property type="match status" value="1"/>
</dbReference>
<keyword evidence="1" id="KW-0560">Oxidoreductase</keyword>
<evidence type="ECO:0000313" key="3">
    <source>
        <dbReference type="Proteomes" id="UP000309676"/>
    </source>
</evidence>
<gene>
    <name evidence="2" type="primary">ypdA</name>
    <name evidence="2" type="ORF">FE782_21555</name>
</gene>
<dbReference type="PRINTS" id="PR00469">
    <property type="entry name" value="PNDRDTASEII"/>
</dbReference>
<dbReference type="PANTHER" id="PTHR43539">
    <property type="entry name" value="FLAVIN-BINDING MONOOXYGENASE-LIKE PROTEIN (AFU_ORTHOLOGUE AFUA_4G09220)"/>
    <property type="match status" value="1"/>
</dbReference>
<dbReference type="InterPro" id="IPR023856">
    <property type="entry name" value="Bdr"/>
</dbReference>
<dbReference type="Gene3D" id="3.50.50.60">
    <property type="entry name" value="FAD/NAD(P)-binding domain"/>
    <property type="match status" value="1"/>
</dbReference>
<sequence>MEDVIVVGAGPCGLAAAIALQDAGIGAVVIEKYNLVHSIYRYPTNLHFFSTPELLEIGGYPFPTPHDKPTRREALEYYRNVAQRRKLDVRPYEEATLIRKTAEGFFLVETERHGIKRFYESRAVVVATGYFDRPNAIGIPGEELPHVSHYFTEAHPYAGTKVAIIGGNNSAVDAAMELSRVGAEPFVVYRGDAAKQKIKPWVRPLFEGAVAKGAIGMLYNAQVVEIQPGRVRIRHADGSAETRDADFVLALTGFRPDRTLLGGAGAETKPETGAPVYDPETMETTVKGLYVAGVVASGEDANEVFIETGRHHGTAIARHLCAGRS</sequence>
<keyword evidence="3" id="KW-1185">Reference proteome</keyword>
<dbReference type="GO" id="GO:0004497">
    <property type="term" value="F:monooxygenase activity"/>
    <property type="evidence" value="ECO:0007669"/>
    <property type="project" value="TreeGrafter"/>
</dbReference>
<evidence type="ECO:0000256" key="1">
    <source>
        <dbReference type="ARBA" id="ARBA00023002"/>
    </source>
</evidence>
<dbReference type="PANTHER" id="PTHR43539:SF4">
    <property type="entry name" value="BACILLIREDOXIN REDUCTASE BDR"/>
    <property type="match status" value="1"/>
</dbReference>
<dbReference type="RefSeq" id="WP_138196409.1">
    <property type="nucleotide sequence ID" value="NZ_VCIW01000016.1"/>
</dbReference>
<dbReference type="AlphaFoldDB" id="A0A5R9GFQ6"/>
<protein>
    <submittedName>
        <fullName evidence="2">YpdA family putative bacillithiol disulfide reductase</fullName>
    </submittedName>
</protein>
<comment type="caution">
    <text evidence="2">The sequence shown here is derived from an EMBL/GenBank/DDBJ whole genome shotgun (WGS) entry which is preliminary data.</text>
</comment>
<dbReference type="InterPro" id="IPR050982">
    <property type="entry name" value="Auxin_biosynth/cation_transpt"/>
</dbReference>
<name>A0A5R9GFQ6_9BACL</name>
<evidence type="ECO:0000313" key="2">
    <source>
        <dbReference type="EMBL" id="TLS50255.1"/>
    </source>
</evidence>
<dbReference type="EMBL" id="VCIW01000016">
    <property type="protein sequence ID" value="TLS50255.1"/>
    <property type="molecule type" value="Genomic_DNA"/>
</dbReference>
<dbReference type="SUPFAM" id="SSF51905">
    <property type="entry name" value="FAD/NAD(P)-binding domain"/>
    <property type="match status" value="1"/>
</dbReference>
<organism evidence="2 3">
    <name type="scientific">Paenibacillus antri</name>
    <dbReference type="NCBI Taxonomy" id="2582848"/>
    <lineage>
        <taxon>Bacteria</taxon>
        <taxon>Bacillati</taxon>
        <taxon>Bacillota</taxon>
        <taxon>Bacilli</taxon>
        <taxon>Bacillales</taxon>
        <taxon>Paenibacillaceae</taxon>
        <taxon>Paenibacillus</taxon>
    </lineage>
</organism>
<dbReference type="PRINTS" id="PR00368">
    <property type="entry name" value="FADPNR"/>
</dbReference>
<dbReference type="GO" id="GO:0050660">
    <property type="term" value="F:flavin adenine dinucleotide binding"/>
    <property type="evidence" value="ECO:0007669"/>
    <property type="project" value="TreeGrafter"/>
</dbReference>
<dbReference type="InterPro" id="IPR036188">
    <property type="entry name" value="FAD/NAD-bd_sf"/>
</dbReference>
<dbReference type="OrthoDB" id="9778740at2"/>
<proteinExistence type="predicted"/>